<keyword evidence="4 6" id="KW-1133">Transmembrane helix</keyword>
<dbReference type="GO" id="GO:0055085">
    <property type="term" value="P:transmembrane transport"/>
    <property type="evidence" value="ECO:0007669"/>
    <property type="project" value="TreeGrafter"/>
</dbReference>
<gene>
    <name evidence="7" type="ORF">DDQ68_08500</name>
</gene>
<dbReference type="Pfam" id="PF01594">
    <property type="entry name" value="AI-2E_transport"/>
    <property type="match status" value="1"/>
</dbReference>
<reference evidence="8" key="1">
    <citation type="submission" date="2018-04" db="EMBL/GenBank/DDBJ databases">
        <title>Complete genome of Antarctic heterotrophic bacterium Hymenobacter nivis.</title>
        <authorList>
            <person name="Terashima M."/>
        </authorList>
    </citation>
    <scope>NUCLEOTIDE SEQUENCE [LARGE SCALE GENOMIC DNA]</scope>
    <source>
        <strain evidence="8">NBRC 111535</strain>
    </source>
</reference>
<protein>
    <submittedName>
        <fullName evidence="7">AI-2E family transporter</fullName>
    </submittedName>
</protein>
<dbReference type="KEGG" id="hnv:DDQ68_08500"/>
<dbReference type="EMBL" id="CP029145">
    <property type="protein sequence ID" value="AWM32817.1"/>
    <property type="molecule type" value="Genomic_DNA"/>
</dbReference>
<feature type="transmembrane region" description="Helical" evidence="6">
    <location>
        <begin position="154"/>
        <end position="177"/>
    </location>
</feature>
<accession>A0A2Z3GM54</accession>
<keyword evidence="5 6" id="KW-0472">Membrane</keyword>
<evidence type="ECO:0000313" key="8">
    <source>
        <dbReference type="Proteomes" id="UP000245999"/>
    </source>
</evidence>
<feature type="transmembrane region" description="Helical" evidence="6">
    <location>
        <begin position="44"/>
        <end position="62"/>
    </location>
</feature>
<feature type="transmembrane region" description="Helical" evidence="6">
    <location>
        <begin position="74"/>
        <end position="95"/>
    </location>
</feature>
<organism evidence="7 8">
    <name type="scientific">Hymenobacter nivis</name>
    <dbReference type="NCBI Taxonomy" id="1850093"/>
    <lineage>
        <taxon>Bacteria</taxon>
        <taxon>Pseudomonadati</taxon>
        <taxon>Bacteroidota</taxon>
        <taxon>Cytophagia</taxon>
        <taxon>Cytophagales</taxon>
        <taxon>Hymenobacteraceae</taxon>
        <taxon>Hymenobacter</taxon>
    </lineage>
</organism>
<feature type="transmembrane region" description="Helical" evidence="6">
    <location>
        <begin position="277"/>
        <end position="299"/>
    </location>
</feature>
<evidence type="ECO:0000256" key="6">
    <source>
        <dbReference type="SAM" id="Phobius"/>
    </source>
</evidence>
<dbReference type="InterPro" id="IPR002549">
    <property type="entry name" value="AI-2E-like"/>
</dbReference>
<comment type="subcellular location">
    <subcellularLocation>
        <location evidence="1">Membrane</location>
        <topology evidence="1">Multi-pass membrane protein</topology>
    </subcellularLocation>
</comment>
<dbReference type="AlphaFoldDB" id="A0A2Z3GM54"/>
<comment type="similarity">
    <text evidence="2">Belongs to the autoinducer-2 exporter (AI-2E) (TC 2.A.86) family.</text>
</comment>
<evidence type="ECO:0000256" key="5">
    <source>
        <dbReference type="ARBA" id="ARBA00023136"/>
    </source>
</evidence>
<sequence length="357" mass="37772">MDQLSTPPSSPASLTGYARRVGIAVGIVSVVLFSTGLLGTAFGVFLRVLAALLIALPLQAGAQWLHRRTRLPQGLALLLVALLVVGALVGTGWLFSTHIGEQVAELRKQLPQALRDVQARARGTEWGQWVANEKLDFGSITGGGSAWVGRVTGIFSTTFGVLADGYVIIFLALFIALQPKLYRAGLVMLVPKPGRARAHEVLDKISDTLVKWVLGRLVSMLAVGVLTALGLWALGLPLAWVLALFAGLVTFIPNIGPIVAMVPALLLAFFHGGSTEALYVLALYLGVQTLESVAVSPVVQQRLILLPPALIFVGQLVIGSFTGLLGLTLATPIIAIGVILVKMLYVQDVLGDDSVEL</sequence>
<dbReference type="Proteomes" id="UP000245999">
    <property type="component" value="Chromosome"/>
</dbReference>
<dbReference type="GO" id="GO:0016020">
    <property type="term" value="C:membrane"/>
    <property type="evidence" value="ECO:0007669"/>
    <property type="project" value="UniProtKB-SubCell"/>
</dbReference>
<keyword evidence="8" id="KW-1185">Reference proteome</keyword>
<proteinExistence type="inferred from homology"/>
<name>A0A2Z3GM54_9BACT</name>
<dbReference type="OrthoDB" id="5761230at2"/>
<dbReference type="PANTHER" id="PTHR21716:SF62">
    <property type="entry name" value="TRANSPORT PROTEIN YDBI-RELATED"/>
    <property type="match status" value="1"/>
</dbReference>
<feature type="transmembrane region" description="Helical" evidence="6">
    <location>
        <begin position="240"/>
        <end position="270"/>
    </location>
</feature>
<feature type="transmembrane region" description="Helical" evidence="6">
    <location>
        <begin position="213"/>
        <end position="234"/>
    </location>
</feature>
<evidence type="ECO:0000256" key="3">
    <source>
        <dbReference type="ARBA" id="ARBA00022692"/>
    </source>
</evidence>
<evidence type="ECO:0000256" key="2">
    <source>
        <dbReference type="ARBA" id="ARBA00009773"/>
    </source>
</evidence>
<feature type="transmembrane region" description="Helical" evidence="6">
    <location>
        <begin position="21"/>
        <end position="38"/>
    </location>
</feature>
<evidence type="ECO:0000256" key="4">
    <source>
        <dbReference type="ARBA" id="ARBA00022989"/>
    </source>
</evidence>
<evidence type="ECO:0000256" key="1">
    <source>
        <dbReference type="ARBA" id="ARBA00004141"/>
    </source>
</evidence>
<evidence type="ECO:0000313" key="7">
    <source>
        <dbReference type="EMBL" id="AWM32817.1"/>
    </source>
</evidence>
<feature type="transmembrane region" description="Helical" evidence="6">
    <location>
        <begin position="311"/>
        <end position="341"/>
    </location>
</feature>
<keyword evidence="3 6" id="KW-0812">Transmembrane</keyword>
<dbReference type="RefSeq" id="WP_109655913.1">
    <property type="nucleotide sequence ID" value="NZ_CP029145.1"/>
</dbReference>
<dbReference type="PANTHER" id="PTHR21716">
    <property type="entry name" value="TRANSMEMBRANE PROTEIN"/>
    <property type="match status" value="1"/>
</dbReference>